<dbReference type="PROSITE" id="PS50157">
    <property type="entry name" value="ZINC_FINGER_C2H2_2"/>
    <property type="match status" value="2"/>
</dbReference>
<keyword evidence="7" id="KW-0539">Nucleus</keyword>
<keyword evidence="4" id="KW-0677">Repeat</keyword>
<keyword evidence="3" id="KW-0479">Metal-binding</keyword>
<accession>A0A7K6SID3</accession>
<dbReference type="Pfam" id="PF00096">
    <property type="entry name" value="zf-C2H2"/>
    <property type="match status" value="1"/>
</dbReference>
<feature type="domain" description="C2H2-type" evidence="9">
    <location>
        <begin position="21"/>
        <end position="48"/>
    </location>
</feature>
<comment type="subcellular location">
    <subcellularLocation>
        <location evidence="1">Nucleus</location>
    </subcellularLocation>
</comment>
<dbReference type="FunFam" id="3.30.160.60:FF:002402">
    <property type="entry name" value="Zinc finger protein 347"/>
    <property type="match status" value="1"/>
</dbReference>
<dbReference type="GO" id="GO:0000978">
    <property type="term" value="F:RNA polymerase II cis-regulatory region sequence-specific DNA binding"/>
    <property type="evidence" value="ECO:0007669"/>
    <property type="project" value="TreeGrafter"/>
</dbReference>
<dbReference type="OrthoDB" id="9439903at2759"/>
<gene>
    <name evidence="10" type="primary">Znf354c</name>
    <name evidence="10" type="ORF">RHYJUB_R00013</name>
</gene>
<dbReference type="EMBL" id="VZRY01007264">
    <property type="protein sequence ID" value="NWW97199.1"/>
    <property type="molecule type" value="Genomic_DNA"/>
</dbReference>
<feature type="domain" description="C2H2-type" evidence="9">
    <location>
        <begin position="1"/>
        <end position="20"/>
    </location>
</feature>
<reference evidence="10 11" key="1">
    <citation type="submission" date="2019-09" db="EMBL/GenBank/DDBJ databases">
        <title>Bird 10,000 Genomes (B10K) Project - Family phase.</title>
        <authorList>
            <person name="Zhang G."/>
        </authorList>
    </citation>
    <scope>NUCLEOTIDE SEQUENCE [LARGE SCALE GENOMIC DNA]</scope>
    <source>
        <strain evidence="10">B10K-DU-029-58</strain>
        <tissue evidence="10">Muscle</tissue>
    </source>
</reference>
<dbReference type="PANTHER" id="PTHR23226:SF416">
    <property type="entry name" value="FI01424P"/>
    <property type="match status" value="1"/>
</dbReference>
<evidence type="ECO:0000256" key="6">
    <source>
        <dbReference type="ARBA" id="ARBA00022833"/>
    </source>
</evidence>
<dbReference type="SMART" id="SM00355">
    <property type="entry name" value="ZnF_C2H2"/>
    <property type="match status" value="1"/>
</dbReference>
<evidence type="ECO:0000256" key="5">
    <source>
        <dbReference type="ARBA" id="ARBA00022771"/>
    </source>
</evidence>
<keyword evidence="11" id="KW-1185">Reference proteome</keyword>
<evidence type="ECO:0000256" key="2">
    <source>
        <dbReference type="ARBA" id="ARBA00006991"/>
    </source>
</evidence>
<dbReference type="PANTHER" id="PTHR23226">
    <property type="entry name" value="ZINC FINGER AND SCAN DOMAIN-CONTAINING"/>
    <property type="match status" value="1"/>
</dbReference>
<keyword evidence="6" id="KW-0862">Zinc</keyword>
<feature type="non-terminal residue" evidence="10">
    <location>
        <position position="1"/>
    </location>
</feature>
<keyword evidence="5 8" id="KW-0863">Zinc-finger</keyword>
<evidence type="ECO:0000256" key="1">
    <source>
        <dbReference type="ARBA" id="ARBA00004123"/>
    </source>
</evidence>
<comment type="similarity">
    <text evidence="2">Belongs to the krueppel C2H2-type zinc-finger protein family.</text>
</comment>
<evidence type="ECO:0000256" key="4">
    <source>
        <dbReference type="ARBA" id="ARBA00022737"/>
    </source>
</evidence>
<dbReference type="SUPFAM" id="SSF57667">
    <property type="entry name" value="beta-beta-alpha zinc fingers"/>
    <property type="match status" value="1"/>
</dbReference>
<evidence type="ECO:0000313" key="10">
    <source>
        <dbReference type="EMBL" id="NWW97199.1"/>
    </source>
</evidence>
<dbReference type="FunFam" id="3.30.160.60:FF:001158">
    <property type="entry name" value="zinc finger protein 22"/>
    <property type="match status" value="1"/>
</dbReference>
<feature type="non-terminal residue" evidence="10">
    <location>
        <position position="56"/>
    </location>
</feature>
<dbReference type="PROSITE" id="PS00028">
    <property type="entry name" value="ZINC_FINGER_C2H2_1"/>
    <property type="match status" value="1"/>
</dbReference>
<dbReference type="GO" id="GO:0000981">
    <property type="term" value="F:DNA-binding transcription factor activity, RNA polymerase II-specific"/>
    <property type="evidence" value="ECO:0007669"/>
    <property type="project" value="TreeGrafter"/>
</dbReference>
<dbReference type="InterPro" id="IPR013087">
    <property type="entry name" value="Znf_C2H2_type"/>
</dbReference>
<evidence type="ECO:0000256" key="7">
    <source>
        <dbReference type="ARBA" id="ARBA00023242"/>
    </source>
</evidence>
<dbReference type="Proteomes" id="UP000570016">
    <property type="component" value="Unassembled WGS sequence"/>
</dbReference>
<dbReference type="GO" id="GO:0005634">
    <property type="term" value="C:nucleus"/>
    <property type="evidence" value="ECO:0007669"/>
    <property type="project" value="UniProtKB-SubCell"/>
</dbReference>
<evidence type="ECO:0000256" key="3">
    <source>
        <dbReference type="ARBA" id="ARBA00022723"/>
    </source>
</evidence>
<proteinExistence type="inferred from homology"/>
<evidence type="ECO:0000256" key="8">
    <source>
        <dbReference type="PROSITE-ProRule" id="PRU00042"/>
    </source>
</evidence>
<name>A0A7K6SID3_9AVES</name>
<dbReference type="InterPro" id="IPR036236">
    <property type="entry name" value="Znf_C2H2_sf"/>
</dbReference>
<dbReference type="Gene3D" id="3.30.160.60">
    <property type="entry name" value="Classic Zinc Finger"/>
    <property type="match status" value="2"/>
</dbReference>
<dbReference type="GO" id="GO:0008270">
    <property type="term" value="F:zinc ion binding"/>
    <property type="evidence" value="ECO:0007669"/>
    <property type="project" value="UniProtKB-KW"/>
</dbReference>
<sequence>SFSTSSTLIAHRRTHTGEKPYACSKCGKCFGHSSTLAQHLQSHNGEKLYKCSQCGK</sequence>
<evidence type="ECO:0000313" key="11">
    <source>
        <dbReference type="Proteomes" id="UP000570016"/>
    </source>
</evidence>
<dbReference type="AlphaFoldDB" id="A0A7K6SID3"/>
<evidence type="ECO:0000259" key="9">
    <source>
        <dbReference type="PROSITE" id="PS50157"/>
    </source>
</evidence>
<comment type="caution">
    <text evidence="10">The sequence shown here is derived from an EMBL/GenBank/DDBJ whole genome shotgun (WGS) entry which is preliminary data.</text>
</comment>
<organism evidence="10 11">
    <name type="scientific">Rhynochetos jubatus</name>
    <name type="common">kagu</name>
    <dbReference type="NCBI Taxonomy" id="54386"/>
    <lineage>
        <taxon>Eukaryota</taxon>
        <taxon>Metazoa</taxon>
        <taxon>Chordata</taxon>
        <taxon>Craniata</taxon>
        <taxon>Vertebrata</taxon>
        <taxon>Euteleostomi</taxon>
        <taxon>Archelosauria</taxon>
        <taxon>Archosauria</taxon>
        <taxon>Dinosauria</taxon>
        <taxon>Saurischia</taxon>
        <taxon>Theropoda</taxon>
        <taxon>Coelurosauria</taxon>
        <taxon>Aves</taxon>
        <taxon>Neognathae</taxon>
        <taxon>Neoaves</taxon>
        <taxon>Phaethontimorphae</taxon>
        <taxon>Eurypygiformes</taxon>
        <taxon>Rhynochetidae</taxon>
        <taxon>Rhynochetos</taxon>
    </lineage>
</organism>
<protein>
    <submittedName>
        <fullName evidence="10">Z354C protein</fullName>
    </submittedName>
</protein>